<dbReference type="SUPFAM" id="SSF52540">
    <property type="entry name" value="P-loop containing nucleoside triphosphate hydrolases"/>
    <property type="match status" value="1"/>
</dbReference>
<dbReference type="KEGG" id="bbae:FRD01_00300"/>
<keyword evidence="9" id="KW-0378">Hydrolase</keyword>
<dbReference type="NCBIfam" id="TIGR00390">
    <property type="entry name" value="hslU"/>
    <property type="match status" value="1"/>
</dbReference>
<dbReference type="InterPro" id="IPR019489">
    <property type="entry name" value="Clp_ATPase_C"/>
</dbReference>
<evidence type="ECO:0000256" key="2">
    <source>
        <dbReference type="ARBA" id="ARBA00009771"/>
    </source>
</evidence>
<dbReference type="SMART" id="SM01086">
    <property type="entry name" value="ClpB_D2-small"/>
    <property type="match status" value="1"/>
</dbReference>
<evidence type="ECO:0000256" key="5">
    <source>
        <dbReference type="ARBA" id="ARBA00022840"/>
    </source>
</evidence>
<dbReference type="Gene3D" id="1.10.8.60">
    <property type="match status" value="1"/>
</dbReference>
<keyword evidence="3" id="KW-0963">Cytoplasm</keyword>
<gene>
    <name evidence="9" type="primary">hslU</name>
    <name evidence="9" type="ORF">FRD01_00300</name>
</gene>
<dbReference type="Gene3D" id="3.40.50.300">
    <property type="entry name" value="P-loop containing nucleotide triphosphate hydrolases"/>
    <property type="match status" value="2"/>
</dbReference>
<evidence type="ECO:0000256" key="1">
    <source>
        <dbReference type="ARBA" id="ARBA00004496"/>
    </source>
</evidence>
<dbReference type="GO" id="GO:0009376">
    <property type="term" value="C:HslUV protease complex"/>
    <property type="evidence" value="ECO:0007669"/>
    <property type="project" value="InterPro"/>
</dbReference>
<feature type="domain" description="Clp ATPase C-terminal" evidence="8">
    <location>
        <begin position="346"/>
        <end position="445"/>
    </location>
</feature>
<dbReference type="InterPro" id="IPR050052">
    <property type="entry name" value="ATP-dep_Clp_protease_ClpX"/>
</dbReference>
<dbReference type="GO" id="GO:0016887">
    <property type="term" value="F:ATP hydrolysis activity"/>
    <property type="evidence" value="ECO:0007669"/>
    <property type="project" value="InterPro"/>
</dbReference>
<dbReference type="GO" id="GO:0051603">
    <property type="term" value="P:proteolysis involved in protein catabolic process"/>
    <property type="evidence" value="ECO:0007669"/>
    <property type="project" value="TreeGrafter"/>
</dbReference>
<dbReference type="AlphaFoldDB" id="A0A5B8XKX0"/>
<dbReference type="OrthoDB" id="9804062at2"/>
<keyword evidence="6" id="KW-0143">Chaperone</keyword>
<evidence type="ECO:0000259" key="7">
    <source>
        <dbReference type="SMART" id="SM00382"/>
    </source>
</evidence>
<dbReference type="PANTHER" id="PTHR48102">
    <property type="entry name" value="ATP-DEPENDENT CLP PROTEASE ATP-BINDING SUBUNIT CLPX-LIKE, MITOCHONDRIAL-RELATED"/>
    <property type="match status" value="1"/>
</dbReference>
<comment type="subcellular location">
    <subcellularLocation>
        <location evidence="1">Cytoplasm</location>
    </subcellularLocation>
</comment>
<dbReference type="GO" id="GO:0008233">
    <property type="term" value="F:peptidase activity"/>
    <property type="evidence" value="ECO:0007669"/>
    <property type="project" value="UniProtKB-KW"/>
</dbReference>
<dbReference type="CDD" id="cd19498">
    <property type="entry name" value="RecA-like_HslU"/>
    <property type="match status" value="1"/>
</dbReference>
<evidence type="ECO:0000313" key="9">
    <source>
        <dbReference type="EMBL" id="QED25727.1"/>
    </source>
</evidence>
<reference evidence="9 10" key="1">
    <citation type="submission" date="2019-08" db="EMBL/GenBank/DDBJ databases">
        <authorList>
            <person name="Liang Q."/>
        </authorList>
    </citation>
    <scope>NUCLEOTIDE SEQUENCE [LARGE SCALE GENOMIC DNA]</scope>
    <source>
        <strain evidence="9 10">V1718</strain>
    </source>
</reference>
<keyword evidence="10" id="KW-1185">Reference proteome</keyword>
<protein>
    <submittedName>
        <fullName evidence="9">ATP-dependent protease ATPase subunit HslU</fullName>
    </submittedName>
</protein>
<dbReference type="SMART" id="SM00382">
    <property type="entry name" value="AAA"/>
    <property type="match status" value="1"/>
</dbReference>
<dbReference type="Proteomes" id="UP000321595">
    <property type="component" value="Chromosome"/>
</dbReference>
<proteinExistence type="inferred from homology"/>
<evidence type="ECO:0000256" key="6">
    <source>
        <dbReference type="ARBA" id="ARBA00023186"/>
    </source>
</evidence>
<dbReference type="Pfam" id="PF00004">
    <property type="entry name" value="AAA"/>
    <property type="match status" value="1"/>
</dbReference>
<evidence type="ECO:0000313" key="10">
    <source>
        <dbReference type="Proteomes" id="UP000321595"/>
    </source>
</evidence>
<dbReference type="RefSeq" id="WP_146956558.1">
    <property type="nucleotide sequence ID" value="NZ_CP042467.1"/>
</dbReference>
<keyword evidence="5" id="KW-0067">ATP-binding</keyword>
<dbReference type="FunFam" id="3.40.50.300:FF:000220">
    <property type="entry name" value="ATP-dependent protease ATPase subunit HslU"/>
    <property type="match status" value="1"/>
</dbReference>
<feature type="domain" description="AAA+ ATPase" evidence="7">
    <location>
        <begin position="51"/>
        <end position="347"/>
    </location>
</feature>
<evidence type="ECO:0000256" key="4">
    <source>
        <dbReference type="ARBA" id="ARBA00022741"/>
    </source>
</evidence>
<dbReference type="EMBL" id="CP042467">
    <property type="protein sequence ID" value="QED25727.1"/>
    <property type="molecule type" value="Genomic_DNA"/>
</dbReference>
<comment type="similarity">
    <text evidence="2">Belongs to the ClpX chaperone family. HslU subfamily.</text>
</comment>
<dbReference type="InterPro" id="IPR003593">
    <property type="entry name" value="AAA+_ATPase"/>
</dbReference>
<dbReference type="InterPro" id="IPR004491">
    <property type="entry name" value="HslU"/>
</dbReference>
<dbReference type="InterPro" id="IPR003959">
    <property type="entry name" value="ATPase_AAA_core"/>
</dbReference>
<dbReference type="InterPro" id="IPR027417">
    <property type="entry name" value="P-loop_NTPase"/>
</dbReference>
<organism evidence="9 10">
    <name type="scientific">Microvenator marinus</name>
    <dbReference type="NCBI Taxonomy" id="2600177"/>
    <lineage>
        <taxon>Bacteria</taxon>
        <taxon>Deltaproteobacteria</taxon>
        <taxon>Bradymonadales</taxon>
        <taxon>Microvenatoraceae</taxon>
        <taxon>Microvenator</taxon>
    </lineage>
</organism>
<dbReference type="GO" id="GO:0005524">
    <property type="term" value="F:ATP binding"/>
    <property type="evidence" value="ECO:0007669"/>
    <property type="project" value="UniProtKB-KW"/>
</dbReference>
<name>A0A5B8XKX0_9DELT</name>
<dbReference type="PANTHER" id="PTHR48102:SF3">
    <property type="entry name" value="ATP-DEPENDENT PROTEASE ATPASE SUBUNIT HSLU"/>
    <property type="match status" value="1"/>
</dbReference>
<dbReference type="NCBIfam" id="NF003544">
    <property type="entry name" value="PRK05201.1"/>
    <property type="match status" value="1"/>
</dbReference>
<keyword evidence="4" id="KW-0547">Nucleotide-binding</keyword>
<dbReference type="Pfam" id="PF07724">
    <property type="entry name" value="AAA_2"/>
    <property type="match status" value="1"/>
</dbReference>
<evidence type="ECO:0000256" key="3">
    <source>
        <dbReference type="ARBA" id="ARBA00022490"/>
    </source>
</evidence>
<sequence>MNPEQLTPREIVEHLDRYIVGQLEAKRSVAIALRNRWRRQNVAADLRHEIMPKNILMIGPTGVGKTEIARRLAKLAGAPFLKVEATKFTEIGYVGRDVESIVRDLVDVGVALVQQEHEARLEDRVRDIVERRIVEAIEAQKGVKRALDGSDAGRPTFVVGQDGSVHEDHGTGLHAQVRDGHLDDMWIEVELDENEAGPKVQAEVSAAFDFAPIFEQLIPKKKRRRRMKVKEARQAFMREESLRHLDMRRVVDEAIERVEEYGIVFIDELDKVAVRQNSHGPDVSREGVQRDLLPLVEGTTVSTRHGLVSTDHILFVAAGAFHVSTPADLLPELQGRFPIRVNLDPLTQDDFRRILTEPSNSLTRQYSALMATEGVTLQFESSAIEAIAEMAFQANENAENIGARRLQTVMEKLFEEISFSAPERDGEVIPVTDAFVRARLGDIVADRDLSRYIL</sequence>
<keyword evidence="9" id="KW-0645">Protease</keyword>
<dbReference type="FunFam" id="3.40.50.300:FF:000213">
    <property type="entry name" value="ATP-dependent protease ATPase subunit HslU"/>
    <property type="match status" value="1"/>
</dbReference>
<accession>A0A5B8XKX0</accession>
<evidence type="ECO:0000259" key="8">
    <source>
        <dbReference type="SMART" id="SM01086"/>
    </source>
</evidence>